<keyword evidence="2 3" id="KW-0539">Nucleus</keyword>
<evidence type="ECO:0008006" key="9">
    <source>
        <dbReference type="Google" id="ProtNLM"/>
    </source>
</evidence>
<feature type="domain" description="DDT" evidence="5">
    <location>
        <begin position="300"/>
        <end position="363"/>
    </location>
</feature>
<gene>
    <name evidence="7" type="ORF">MGL_3302</name>
</gene>
<accession>A8Q743</accession>
<feature type="region of interest" description="Disordered" evidence="4">
    <location>
        <begin position="557"/>
        <end position="689"/>
    </location>
</feature>
<feature type="compositionally biased region" description="Polar residues" evidence="4">
    <location>
        <begin position="581"/>
        <end position="597"/>
    </location>
</feature>
<reference evidence="7 8" key="1">
    <citation type="journal article" date="2007" name="Proc. Natl. Acad. Sci. U.S.A.">
        <title>Dandruff-associated Malassezia genomes reveal convergent and divergent virulence traits shared with plant and human fungal pathogens.</title>
        <authorList>
            <person name="Xu J."/>
            <person name="Saunders C.W."/>
            <person name="Hu P."/>
            <person name="Grant R.A."/>
            <person name="Boekhout T."/>
            <person name="Kuramae E.E."/>
            <person name="Kronstad J.W."/>
            <person name="Deangelis Y.M."/>
            <person name="Reeder N.L."/>
            <person name="Johnstone K.R."/>
            <person name="Leland M."/>
            <person name="Fieno A.M."/>
            <person name="Begley W.M."/>
            <person name="Sun Y."/>
            <person name="Lacey M.P."/>
            <person name="Chaudhary T."/>
            <person name="Keough T."/>
            <person name="Chu L."/>
            <person name="Sears R."/>
            <person name="Yuan B."/>
            <person name="Dawson T.L.Jr."/>
        </authorList>
    </citation>
    <scope>NUCLEOTIDE SEQUENCE [LARGE SCALE GENOMIC DNA]</scope>
    <source>
        <strain evidence="8">ATCC MYA-4612 / CBS 7966</strain>
    </source>
</reference>
<evidence type="ECO:0000256" key="1">
    <source>
        <dbReference type="ARBA" id="ARBA00004123"/>
    </source>
</evidence>
<dbReference type="OrthoDB" id="332390at2759"/>
<feature type="compositionally biased region" description="Low complexity" evidence="4">
    <location>
        <begin position="183"/>
        <end position="200"/>
    </location>
</feature>
<dbReference type="InterPro" id="IPR018501">
    <property type="entry name" value="DDT_dom"/>
</dbReference>
<dbReference type="OMA" id="YANKMGE"/>
<feature type="compositionally biased region" description="Basic and acidic residues" evidence="4">
    <location>
        <begin position="674"/>
        <end position="684"/>
    </location>
</feature>
<feature type="compositionally biased region" description="Basic and acidic residues" evidence="4">
    <location>
        <begin position="204"/>
        <end position="218"/>
    </location>
</feature>
<dbReference type="PROSITE" id="PS51136">
    <property type="entry name" value="WAC"/>
    <property type="match status" value="1"/>
</dbReference>
<proteinExistence type="predicted"/>
<dbReference type="PANTHER" id="PTHR32075">
    <property type="entry name" value="ISWI CHROMATIN-REMODELING COMPLEX SUBUNIT YPL216W-RELATED"/>
    <property type="match status" value="1"/>
</dbReference>
<dbReference type="AlphaFoldDB" id="A8Q743"/>
<dbReference type="GeneID" id="5854064"/>
<feature type="compositionally biased region" description="Acidic residues" evidence="4">
    <location>
        <begin position="642"/>
        <end position="673"/>
    </location>
</feature>
<dbReference type="PANTHER" id="PTHR32075:SF6">
    <property type="entry name" value="ISWI CHROMATIN-REMODELING COMPLEX SUBUNIT YPL216W-RELATED"/>
    <property type="match status" value="1"/>
</dbReference>
<dbReference type="VEuPathDB" id="FungiDB:MGL_3302"/>
<protein>
    <recommendedName>
        <fullName evidence="9">DDT domain-containing protein</fullName>
    </recommendedName>
</protein>
<evidence type="ECO:0000259" key="6">
    <source>
        <dbReference type="PROSITE" id="PS51136"/>
    </source>
</evidence>
<dbReference type="EMBL" id="AAYY01000011">
    <property type="protein sequence ID" value="EDP42544.1"/>
    <property type="molecule type" value="Genomic_DNA"/>
</dbReference>
<dbReference type="RefSeq" id="XP_001729758.1">
    <property type="nucleotide sequence ID" value="XM_001729706.1"/>
</dbReference>
<evidence type="ECO:0000256" key="2">
    <source>
        <dbReference type="ARBA" id="ARBA00023242"/>
    </source>
</evidence>
<dbReference type="InterPro" id="IPR028941">
    <property type="entry name" value="WHIM2_dom"/>
</dbReference>
<feature type="compositionally biased region" description="Acidic residues" evidence="4">
    <location>
        <begin position="615"/>
        <end position="634"/>
    </location>
</feature>
<dbReference type="Proteomes" id="UP000008837">
    <property type="component" value="Unassembled WGS sequence"/>
</dbReference>
<feature type="compositionally biased region" description="Low complexity" evidence="4">
    <location>
        <begin position="378"/>
        <end position="387"/>
    </location>
</feature>
<dbReference type="InterPro" id="IPR013136">
    <property type="entry name" value="WSTF_Acf1_Cbp146"/>
</dbReference>
<dbReference type="GO" id="GO:0000785">
    <property type="term" value="C:chromatin"/>
    <property type="evidence" value="ECO:0007669"/>
    <property type="project" value="UniProtKB-ARBA"/>
</dbReference>
<feature type="compositionally biased region" description="Low complexity" evidence="4">
    <location>
        <begin position="222"/>
        <end position="244"/>
    </location>
</feature>
<evidence type="ECO:0000256" key="4">
    <source>
        <dbReference type="SAM" id="MobiDB-lite"/>
    </source>
</evidence>
<sequence length="923" mass="102847">MQFQPSGSLADAVERVFDCMKQRFFVGEDVLVEHEGVRYPGVVRSGLCCRHAPSNEHDADNAAAPASRPNSSKALHANLSLTEADAHADPPEAYEYTIEFEHPAKTKVVRAEQLSRERHALTKTILRRFLRDALCRDPYVGQFWLVREHLAHKHGLSSALPPAIQASIEQASNSHKRRRSEAGTDADSSAAGAASSSSSSNKRQAREPKKTSRADDKGAMPTSATAGSTLAAAMTKKGSKSSSSPPAPPPTPPKVLKFPCEDTLLDAMTHEELKVEIPGELPRLACRPALGGEDQLNVPADVFEPFLTVYYFFLTLGEPLGISCMALDDLEGALRHPVNDPPCALLAEVHAVLLNAIVRDGAHSRDLAPAAIAQRHAHAAAHSTSASGPDENSTAVGNGDMDTPTSDAASDLSELSDSPERDVLDAAREQSRGWQRRELDDEHRSGWERHLVGCLVDRATPESLPRYLGILSFMTGVEYNEDDSIENGRQAGRPLRSAAERYPHLPLSDKVHILQFLCELAVLTRDVKAFYEECESHLTELRKERIELVRQRKRSYEQQQELEHQQTSAQSGGEQDAAGQGTENGDSGATAHASGSANDADRSQRRTHGRALTDAGDEDDHNDGENGNEDDDNTDSERDELASDGDEPGGADRDEEDASDADEQSDGTDGSDDGIDRKETDHYKRLAGTRQEVLREKALQREEEAERVAAEQARFKEQFRETKQLRDERRRLAETIQRCIRREGAIEREFRRYAQIPRLRPLGRDRFLDRYYWLDGIGSAARGHMAYQTARIFVQSPSRRDWDKLCVEYADGRDALVHRRSGEHRMDSKAWSYGSWGVYSQPEQVEELIAWLRPQGVREHALKAQLLKHREAIEGGMRRRTDDIALGVREPAIETRRSTRMRSEQATQLRMPYMQWRNTARNA</sequence>
<name>A8Q743_MALGO</name>
<comment type="caution">
    <text evidence="7">The sequence shown here is derived from an EMBL/GenBank/DDBJ whole genome shotgun (WGS) entry which is preliminary data.</text>
</comment>
<evidence type="ECO:0000259" key="5">
    <source>
        <dbReference type="PROSITE" id="PS50827"/>
    </source>
</evidence>
<dbReference type="KEGG" id="mgl:MGL_3302"/>
<evidence type="ECO:0000313" key="7">
    <source>
        <dbReference type="EMBL" id="EDP42544.1"/>
    </source>
</evidence>
<feature type="compositionally biased region" description="Low complexity" evidence="4">
    <location>
        <begin position="406"/>
        <end position="416"/>
    </location>
</feature>
<dbReference type="GO" id="GO:0000781">
    <property type="term" value="C:chromosome, telomeric region"/>
    <property type="evidence" value="ECO:0007669"/>
    <property type="project" value="GOC"/>
</dbReference>
<keyword evidence="8" id="KW-1185">Reference proteome</keyword>
<dbReference type="Pfam" id="PF02791">
    <property type="entry name" value="DDT"/>
    <property type="match status" value="1"/>
</dbReference>
<comment type="subcellular location">
    <subcellularLocation>
        <location evidence="1 3">Nucleus</location>
    </subcellularLocation>
</comment>
<dbReference type="PROSITE" id="PS50827">
    <property type="entry name" value="DDT"/>
    <property type="match status" value="1"/>
</dbReference>
<dbReference type="GO" id="GO:0031509">
    <property type="term" value="P:subtelomeric heterochromatin formation"/>
    <property type="evidence" value="ECO:0007669"/>
    <property type="project" value="TreeGrafter"/>
</dbReference>
<feature type="region of interest" description="Disordered" evidence="4">
    <location>
        <begin position="170"/>
        <end position="256"/>
    </location>
</feature>
<dbReference type="STRING" id="425265.A8Q743"/>
<organism evidence="7 8">
    <name type="scientific">Malassezia globosa (strain ATCC MYA-4612 / CBS 7966)</name>
    <name type="common">Dandruff-associated fungus</name>
    <dbReference type="NCBI Taxonomy" id="425265"/>
    <lineage>
        <taxon>Eukaryota</taxon>
        <taxon>Fungi</taxon>
        <taxon>Dikarya</taxon>
        <taxon>Basidiomycota</taxon>
        <taxon>Ustilaginomycotina</taxon>
        <taxon>Malasseziomycetes</taxon>
        <taxon>Malasseziales</taxon>
        <taxon>Malasseziaceae</taxon>
        <taxon>Malassezia</taxon>
    </lineage>
</organism>
<dbReference type="GO" id="GO:0005634">
    <property type="term" value="C:nucleus"/>
    <property type="evidence" value="ECO:0007669"/>
    <property type="project" value="UniProtKB-SubCell"/>
</dbReference>
<dbReference type="Pfam" id="PF15613">
    <property type="entry name" value="WSD"/>
    <property type="match status" value="1"/>
</dbReference>
<feature type="region of interest" description="Disordered" evidence="4">
    <location>
        <begin position="378"/>
        <end position="440"/>
    </location>
</feature>
<evidence type="ECO:0000256" key="3">
    <source>
        <dbReference type="PROSITE-ProRule" id="PRU00475"/>
    </source>
</evidence>
<evidence type="ECO:0000313" key="8">
    <source>
        <dbReference type="Proteomes" id="UP000008837"/>
    </source>
</evidence>
<dbReference type="InParanoid" id="A8Q743"/>
<feature type="compositionally biased region" description="Basic and acidic residues" evidence="4">
    <location>
        <begin position="418"/>
        <end position="440"/>
    </location>
</feature>
<feature type="domain" description="WAC" evidence="6">
    <location>
        <begin position="1"/>
        <end position="36"/>
    </location>
</feature>